<feature type="domain" description="Replicative helicase loading/DNA remodeling protein DnaB N-terminal winged helix" evidence="4">
    <location>
        <begin position="8"/>
        <end position="264"/>
    </location>
</feature>
<gene>
    <name evidence="5" type="ORF">C4B60_05975</name>
</gene>
<dbReference type="Pfam" id="PF25888">
    <property type="entry name" value="WHD_DnaB"/>
    <property type="match status" value="1"/>
</dbReference>
<feature type="domain" description="DnaB/C C-terminal" evidence="3">
    <location>
        <begin position="324"/>
        <end position="386"/>
    </location>
</feature>
<dbReference type="OrthoDB" id="2082007at2"/>
<accession>A0A2S5GFF3</accession>
<feature type="compositionally biased region" description="Basic and acidic residues" evidence="2">
    <location>
        <begin position="416"/>
        <end position="433"/>
    </location>
</feature>
<dbReference type="InterPro" id="IPR006343">
    <property type="entry name" value="DnaB/C_C"/>
</dbReference>
<feature type="compositionally biased region" description="Basic and acidic residues" evidence="2">
    <location>
        <begin position="440"/>
        <end position="471"/>
    </location>
</feature>
<keyword evidence="6" id="KW-1185">Reference proteome</keyword>
<dbReference type="RefSeq" id="WP_135122098.1">
    <property type="nucleotide sequence ID" value="NZ_PREZ01000002.1"/>
</dbReference>
<feature type="compositionally biased region" description="Basic residues" evidence="2">
    <location>
        <begin position="406"/>
        <end position="415"/>
    </location>
</feature>
<proteinExistence type="inferred from homology"/>
<dbReference type="Proteomes" id="UP000239047">
    <property type="component" value="Unassembled WGS sequence"/>
</dbReference>
<comment type="similarity">
    <text evidence="1">Belongs to the DnaB/DnaD family.</text>
</comment>
<evidence type="ECO:0000313" key="6">
    <source>
        <dbReference type="Proteomes" id="UP000239047"/>
    </source>
</evidence>
<feature type="region of interest" description="Disordered" evidence="2">
    <location>
        <begin position="402"/>
        <end position="471"/>
    </location>
</feature>
<evidence type="ECO:0000259" key="4">
    <source>
        <dbReference type="Pfam" id="PF25888"/>
    </source>
</evidence>
<organism evidence="5 6">
    <name type="scientific">Jeotgalibacillus proteolyticus</name>
    <dbReference type="NCBI Taxonomy" id="2082395"/>
    <lineage>
        <taxon>Bacteria</taxon>
        <taxon>Bacillati</taxon>
        <taxon>Bacillota</taxon>
        <taxon>Bacilli</taxon>
        <taxon>Bacillales</taxon>
        <taxon>Caryophanaceae</taxon>
        <taxon>Jeotgalibacillus</taxon>
    </lineage>
</organism>
<dbReference type="AlphaFoldDB" id="A0A2S5GFF3"/>
<sequence length="471" mass="54111">MTNMWREIQPADEYRVQLNGLLHDSDRSLLQLLYQPLVGAPSISFYSMLWEEVQKNQLESIPSTHATLLGMLSASIEELFEARIHLEGMGLLKTYIKGGDSREFLYQLQPPLQAKDFFEDPMLSVFLYRQVGSSQFQKLKKKFCVPFEELTSYREVTRSFQDVYASEALLKQMPDLDLAQKENETLLYKSANQGIETDFATFDFHLLLAGLSEMMVPRKAMTYSVKSMTAKLAALYGLNEIEMKSVIMSAVNEESEIEMDALRKAARDYYQLHRSEILPKLQSVRRKPETAKTPEAGGDEAELIRYLEEASPVQVLKDASNGIEPSKSELTLIEELLIQKKLPSGVVNVLLQFVLLRTGMKLTKGFVEQIANHWSRSNIQTVEAAMGLAKKEYKTYMEWKEETKNGTRKRKSNKTIRREQLPDWFKEGQKSADEANPGSDRPKERADNDFEEKKRAYLEKRRQKKLEAGEN</sequence>
<evidence type="ECO:0000256" key="2">
    <source>
        <dbReference type="SAM" id="MobiDB-lite"/>
    </source>
</evidence>
<evidence type="ECO:0000313" key="5">
    <source>
        <dbReference type="EMBL" id="PPA71603.1"/>
    </source>
</evidence>
<dbReference type="EMBL" id="PREZ01000002">
    <property type="protein sequence ID" value="PPA71603.1"/>
    <property type="molecule type" value="Genomic_DNA"/>
</dbReference>
<dbReference type="Pfam" id="PF07261">
    <property type="entry name" value="DnaB_2"/>
    <property type="match status" value="1"/>
</dbReference>
<dbReference type="InterPro" id="IPR058660">
    <property type="entry name" value="WHD_DnaB"/>
</dbReference>
<evidence type="ECO:0000256" key="1">
    <source>
        <dbReference type="ARBA" id="ARBA00093462"/>
    </source>
</evidence>
<reference evidence="5 6" key="1">
    <citation type="submission" date="2018-02" db="EMBL/GenBank/DDBJ databases">
        <title>Jeotgalibacillus proteolyticum sp. nov. a protease producing bacterium isolated from ocean sediments of Laizhou Bay.</title>
        <authorList>
            <person name="Li Y."/>
        </authorList>
    </citation>
    <scope>NUCLEOTIDE SEQUENCE [LARGE SCALE GENOMIC DNA]</scope>
    <source>
        <strain evidence="5 6">22-7</strain>
    </source>
</reference>
<comment type="caution">
    <text evidence="5">The sequence shown here is derived from an EMBL/GenBank/DDBJ whole genome shotgun (WGS) entry which is preliminary data.</text>
</comment>
<name>A0A2S5GFF3_9BACL</name>
<evidence type="ECO:0000259" key="3">
    <source>
        <dbReference type="Pfam" id="PF07261"/>
    </source>
</evidence>
<protein>
    <submittedName>
        <fullName evidence="5">Replication initiation and membrane attachment protein</fullName>
    </submittedName>
</protein>